<comment type="caution">
    <text evidence="2">The sequence shown here is derived from an EMBL/GenBank/DDBJ whole genome shotgun (WGS) entry which is preliminary data.</text>
</comment>
<dbReference type="AlphaFoldDB" id="A0A2T0N7E9"/>
<sequence>MTRLRRGSRSARRRYAITGRAAGPRGHPARLDRQPAVADRPLTDERERQPPVAVLTPPRPPAVAHPERAGEPGPAQPVVVIADEQHHVRAEERFPGTRDREDPVGERPGRREVQRNLEDDGNAHRERLLQQREEPFPPGRVTRVTRVTREPPELQPRRARRVHLLGRVVVDPAQVQRPARLVGQAVAGPGGEAEEDVRAVAVGIPAEPAGEAVVEEQRRLELPPLGPPRVVGGHGGDHRGGAQRLFALVDDGGEAPLDGRRRRWEPRPRRAALRPRRCQPGPRGAESALDRDLPAGHPACPARASRPA</sequence>
<feature type="region of interest" description="Disordered" evidence="1">
    <location>
        <begin position="1"/>
        <end position="122"/>
    </location>
</feature>
<accession>A0A2T0N7E9</accession>
<feature type="compositionally biased region" description="Basic and acidic residues" evidence="1">
    <location>
        <begin position="83"/>
        <end position="122"/>
    </location>
</feature>
<evidence type="ECO:0000256" key="1">
    <source>
        <dbReference type="SAM" id="MobiDB-lite"/>
    </source>
</evidence>
<protein>
    <submittedName>
        <fullName evidence="2">Uncharacterized protein</fullName>
    </submittedName>
</protein>
<proteinExistence type="predicted"/>
<feature type="compositionally biased region" description="Basic residues" evidence="1">
    <location>
        <begin position="260"/>
        <end position="277"/>
    </location>
</feature>
<keyword evidence="3" id="KW-1185">Reference proteome</keyword>
<evidence type="ECO:0000313" key="2">
    <source>
        <dbReference type="EMBL" id="PRX68479.1"/>
    </source>
</evidence>
<dbReference type="EMBL" id="PVNG01000003">
    <property type="protein sequence ID" value="PRX68479.1"/>
    <property type="molecule type" value="Genomic_DNA"/>
</dbReference>
<feature type="region of interest" description="Disordered" evidence="1">
    <location>
        <begin position="248"/>
        <end position="308"/>
    </location>
</feature>
<dbReference type="Proteomes" id="UP000238312">
    <property type="component" value="Unassembled WGS sequence"/>
</dbReference>
<name>A0A2T0N7E9_9ACTN</name>
<gene>
    <name evidence="2" type="ORF">B0I32_103441</name>
</gene>
<reference evidence="2 3" key="1">
    <citation type="submission" date="2018-03" db="EMBL/GenBank/DDBJ databases">
        <title>Genomic Encyclopedia of Type Strains, Phase III (KMG-III): the genomes of soil and plant-associated and newly described type strains.</title>
        <authorList>
            <person name="Whitman W."/>
        </authorList>
    </citation>
    <scope>NUCLEOTIDE SEQUENCE [LARGE SCALE GENOMIC DNA]</scope>
    <source>
        <strain evidence="2 3">CGMCC 4.7104</strain>
    </source>
</reference>
<evidence type="ECO:0000313" key="3">
    <source>
        <dbReference type="Proteomes" id="UP000238312"/>
    </source>
</evidence>
<feature type="compositionally biased region" description="Basic residues" evidence="1">
    <location>
        <begin position="1"/>
        <end position="15"/>
    </location>
</feature>
<organism evidence="2 3">
    <name type="scientific">Nonomuraea fuscirosea</name>
    <dbReference type="NCBI Taxonomy" id="1291556"/>
    <lineage>
        <taxon>Bacteria</taxon>
        <taxon>Bacillati</taxon>
        <taxon>Actinomycetota</taxon>
        <taxon>Actinomycetes</taxon>
        <taxon>Streptosporangiales</taxon>
        <taxon>Streptosporangiaceae</taxon>
        <taxon>Nonomuraea</taxon>
    </lineage>
</organism>